<organism evidence="2 3">
    <name type="scientific">Lachnoanaerobaculum saburreum</name>
    <dbReference type="NCBI Taxonomy" id="467210"/>
    <lineage>
        <taxon>Bacteria</taxon>
        <taxon>Bacillati</taxon>
        <taxon>Bacillota</taxon>
        <taxon>Clostridia</taxon>
        <taxon>Lachnospirales</taxon>
        <taxon>Lachnospiraceae</taxon>
        <taxon>Lachnoanaerobaculum</taxon>
    </lineage>
</organism>
<dbReference type="EMBL" id="LSDA01000125">
    <property type="protein sequence ID" value="KXB54815.1"/>
    <property type="molecule type" value="Genomic_DNA"/>
</dbReference>
<keyword evidence="3" id="KW-1185">Reference proteome</keyword>
<evidence type="ECO:0000313" key="2">
    <source>
        <dbReference type="EMBL" id="KXB54815.1"/>
    </source>
</evidence>
<name>A0A133ZHA5_9FIRM</name>
<dbReference type="STRING" id="467210.HMPREF1866_02306"/>
<protein>
    <recommendedName>
        <fullName evidence="1">Wadjet protein JetD C-terminal domain-containing protein</fullName>
    </recommendedName>
</protein>
<evidence type="ECO:0000259" key="1">
    <source>
        <dbReference type="Pfam" id="PF09983"/>
    </source>
</evidence>
<reference evidence="3" key="1">
    <citation type="submission" date="2016-01" db="EMBL/GenBank/DDBJ databases">
        <authorList>
            <person name="Mitreva M."/>
            <person name="Pepin K.H."/>
            <person name="Mihindukulasuriya K.A."/>
            <person name="Fulton R."/>
            <person name="Fronick C."/>
            <person name="O'Laughlin M."/>
            <person name="Miner T."/>
            <person name="Herter B."/>
            <person name="Rosa B.A."/>
            <person name="Cordes M."/>
            <person name="Tomlinson C."/>
            <person name="Wollam A."/>
            <person name="Palsikar V.B."/>
            <person name="Mardis E.R."/>
            <person name="Wilson R.K."/>
        </authorList>
    </citation>
    <scope>NUCLEOTIDE SEQUENCE [LARGE SCALE GENOMIC DNA]</scope>
    <source>
        <strain evidence="3">DNF00896</strain>
    </source>
</reference>
<proteinExistence type="predicted"/>
<dbReference type="Proteomes" id="UP000070394">
    <property type="component" value="Unassembled WGS sequence"/>
</dbReference>
<dbReference type="GO" id="GO:0003677">
    <property type="term" value="F:DNA binding"/>
    <property type="evidence" value="ECO:0007669"/>
    <property type="project" value="InterPro"/>
</dbReference>
<dbReference type="Gene3D" id="3.40.1360.10">
    <property type="match status" value="1"/>
</dbReference>
<sequence length="401" mass="47446">MDYIKDILNRLIDMYERREGFKKEPSSLRVIQADIKKIYPEYADRYNHNVYKDINTAIEKLINENLIESKADETGKYEKVKLNVENISECYKRVKRIDIPKQCEKIKDVLDLFKDKNMPVLCGIVSDWSNLVSNYKKLPYDIKYDKERLFNILKILEAILELGRESYIRNFSTAMFKDSKRFQREFKSTVESILFDYTDEVVEKDKILEYYNLYENTTYVYIKGDIVIKFEDSVIHVREINGGIALSNSSLEKIVEIKVIAKSVITVENLTTYHDEDEKDSVYIYLGGYHNRSKQVILKKIYDENKHCEYLHEGDIDVYGFLILENLREKTEIPFKPLNMGVDTLKRFYDAKIYKELTASDINMIEKKKGKLGEYRQVLEFMLLHNCKVEQESIRAVEILN</sequence>
<dbReference type="RefSeq" id="WP_060931903.1">
    <property type="nucleotide sequence ID" value="NZ_KQ959841.1"/>
</dbReference>
<dbReference type="InterPro" id="IPR024534">
    <property type="entry name" value="JetD_C"/>
</dbReference>
<accession>A0A133ZHA5</accession>
<dbReference type="SUPFAM" id="SSF56726">
    <property type="entry name" value="DNA topoisomerase IV, alpha subunit"/>
    <property type="match status" value="1"/>
</dbReference>
<gene>
    <name evidence="2" type="ORF">HMPREF1866_02306</name>
</gene>
<dbReference type="GO" id="GO:0005694">
    <property type="term" value="C:chromosome"/>
    <property type="evidence" value="ECO:0007669"/>
    <property type="project" value="InterPro"/>
</dbReference>
<dbReference type="Pfam" id="PF09983">
    <property type="entry name" value="JetD_C"/>
    <property type="match status" value="1"/>
</dbReference>
<dbReference type="PATRIC" id="fig|467210.3.peg.2284"/>
<dbReference type="InterPro" id="IPR036078">
    <property type="entry name" value="Spo11/TopoVI_A_sf"/>
</dbReference>
<dbReference type="OrthoDB" id="186173at2"/>
<dbReference type="AlphaFoldDB" id="A0A133ZHA5"/>
<feature type="domain" description="Wadjet protein JetD C-terminal" evidence="1">
    <location>
        <begin position="242"/>
        <end position="395"/>
    </location>
</feature>
<comment type="caution">
    <text evidence="2">The sequence shown here is derived from an EMBL/GenBank/DDBJ whole genome shotgun (WGS) entry which is preliminary data.</text>
</comment>
<evidence type="ECO:0000313" key="3">
    <source>
        <dbReference type="Proteomes" id="UP000070394"/>
    </source>
</evidence>